<dbReference type="PANTHER" id="PTHR13265">
    <property type="entry name" value="THO COMPLEX SUBUNIT 1"/>
    <property type="match status" value="1"/>
</dbReference>
<gene>
    <name evidence="7" type="ORF">OXX778_LOCUS1073</name>
</gene>
<dbReference type="InterPro" id="IPR036915">
    <property type="entry name" value="Cyclin-like_sf"/>
</dbReference>
<feature type="region of interest" description="Disordered" evidence="5">
    <location>
        <begin position="802"/>
        <end position="891"/>
    </location>
</feature>
<dbReference type="InterPro" id="IPR000488">
    <property type="entry name" value="Death_dom"/>
</dbReference>
<comment type="caution">
    <text evidence="7">The sequence shown here is derived from an EMBL/GenBank/DDBJ whole genome shotgun (WGS) entry which is preliminary data.</text>
</comment>
<organism evidence="7 8">
    <name type="scientific">Brachionus calyciflorus</name>
    <dbReference type="NCBI Taxonomy" id="104777"/>
    <lineage>
        <taxon>Eukaryota</taxon>
        <taxon>Metazoa</taxon>
        <taxon>Spiralia</taxon>
        <taxon>Gnathifera</taxon>
        <taxon>Rotifera</taxon>
        <taxon>Eurotatoria</taxon>
        <taxon>Monogononta</taxon>
        <taxon>Pseudotrocha</taxon>
        <taxon>Ploima</taxon>
        <taxon>Brachionidae</taxon>
        <taxon>Brachionus</taxon>
    </lineage>
</organism>
<dbReference type="Proteomes" id="UP000663879">
    <property type="component" value="Unassembled WGS sequence"/>
</dbReference>
<dbReference type="SMART" id="SM00385">
    <property type="entry name" value="CYCLIN"/>
    <property type="match status" value="1"/>
</dbReference>
<dbReference type="Gene3D" id="1.10.472.10">
    <property type="entry name" value="Cyclin-like"/>
    <property type="match status" value="2"/>
</dbReference>
<dbReference type="PROSITE" id="PS50017">
    <property type="entry name" value="DEATH_DOMAIN"/>
    <property type="match status" value="1"/>
</dbReference>
<reference evidence="7" key="1">
    <citation type="submission" date="2021-02" db="EMBL/GenBank/DDBJ databases">
        <authorList>
            <person name="Nowell W R."/>
        </authorList>
    </citation>
    <scope>NUCLEOTIDE SEQUENCE</scope>
    <source>
        <strain evidence="7">Ploen Becks lab</strain>
    </source>
</reference>
<evidence type="ECO:0000256" key="2">
    <source>
        <dbReference type="ARBA" id="ARBA00019501"/>
    </source>
</evidence>
<dbReference type="GO" id="GO:0006406">
    <property type="term" value="P:mRNA export from nucleus"/>
    <property type="evidence" value="ECO:0007669"/>
    <property type="project" value="TreeGrafter"/>
</dbReference>
<feature type="compositionally biased region" description="Acidic residues" evidence="5">
    <location>
        <begin position="860"/>
        <end position="869"/>
    </location>
</feature>
<proteinExistence type="inferred from homology"/>
<dbReference type="SUPFAM" id="SSF47986">
    <property type="entry name" value="DEATH domain"/>
    <property type="match status" value="1"/>
</dbReference>
<name>A0A813M416_9BILA</name>
<evidence type="ECO:0000256" key="5">
    <source>
        <dbReference type="SAM" id="MobiDB-lite"/>
    </source>
</evidence>
<dbReference type="InterPro" id="IPR011029">
    <property type="entry name" value="DEATH-like_dom_sf"/>
</dbReference>
<evidence type="ECO:0000256" key="3">
    <source>
        <dbReference type="ARBA" id="ARBA00032419"/>
    </source>
</evidence>
<feature type="domain" description="Death" evidence="6">
    <location>
        <begin position="933"/>
        <end position="987"/>
    </location>
</feature>
<feature type="compositionally biased region" description="Acidic residues" evidence="5">
    <location>
        <begin position="830"/>
        <end position="850"/>
    </location>
</feature>
<dbReference type="PANTHER" id="PTHR13265:SF0">
    <property type="entry name" value="HPR1"/>
    <property type="match status" value="1"/>
</dbReference>
<keyword evidence="4" id="KW-0195">Cyclin</keyword>
<protein>
    <recommendedName>
        <fullName evidence="2">Cyclin-Q</fullName>
    </recommendedName>
    <alternativeName>
        <fullName evidence="3">Cyclin-related protein FAM58A</fullName>
    </alternativeName>
</protein>
<dbReference type="Pfam" id="PF11957">
    <property type="entry name" value="efThoc1"/>
    <property type="match status" value="1"/>
</dbReference>
<dbReference type="AlphaFoldDB" id="A0A813M416"/>
<accession>A0A813M416</accession>
<keyword evidence="8" id="KW-1185">Reference proteome</keyword>
<dbReference type="OrthoDB" id="10257415at2759"/>
<dbReference type="InterPro" id="IPR013763">
    <property type="entry name" value="Cyclin-like_dom"/>
</dbReference>
<comment type="similarity">
    <text evidence="1">Belongs to the cyclin family. Cyclin-like FAM58 subfamily.</text>
</comment>
<dbReference type="InterPro" id="IPR021861">
    <property type="entry name" value="THO_THOC1"/>
</dbReference>
<dbReference type="SUPFAM" id="SSF47954">
    <property type="entry name" value="Cyclin-like"/>
    <property type="match status" value="2"/>
</dbReference>
<sequence>MSYDEECLKKFTDLKEIAKQTNSLDNLKSKINVSNKDDERNFDEFKIKFKVCRFMLISGIKLKLEDLTLATSTSIFQKFFKSCKLTDFDPYLVATASIYLACKVEEQEIKLRDIINVCYRTLHPDMEILNVDDKYWSIRKSVIQIELFIVRVLEFRVDFEHPHKYLLVYLDSLRHWIPLEKRISAPIPETSWHILKDLLHSDLLIRFRAQDIAITLIYFVCLCYGTQIPFNDIAKKTWWKALDDKITKTLIHEIMGEILNIYDFENKIGDIVKMVEINSNDNNLKFENVKKFFLHGLELNDLDIDSACEKFSNSDEIVKTAIEHSFRTFIVQNMDKIEFENLKKIVDLSISAAQKKLCLPTTPIHMLNDMLSTLTIEKCSEIFCYLEDSSHIWKSELFYQSVKNYLLRMCNDLLKRLSKSQNTVFSGRIHLFLAKLFPLNEKSGLNLMSHFSDNFTRYTNNPEAFEEAINKNKMDVMETDEDDKISSHAMPIDYNLYTKFWSLQEIFCKPNTCYDKHTWRIFTNNANEVFEALKSYKLEDIKDEGTSKMDEYDDMNLYFSKYLTSEKLLDLQLNDSNFRRQILLQFLILFQYLGADIKFKTNSQVLNEEQSAWIKSATKKVTDLIKETPPQGSKFSNGVRHILEREEIWNKWKNEGCPNYVKEKKQIQVPSKTPTKRPKPLSSDFLLKSTTKKAFISDQSVISKLCNVNHENLEVCKDPNRQFLPSLKEFFEDAIDQMDPANQVEKQYYLINQTDWAWKALRLLAKRSPYYFMQNQNVKTISEYLEAICGKLKKDFNVEQQAEMQQIQKSETEGDKNGDENKDENKDANTLDDNEDTQGNEDEVQFDEDQAQPASIKQENEDEEEQMESEEIKPSESKEKPLEENVTEPLKEFKTQDSVKFIDSELINFVVENIIDEEELQKLVSNLTKNVSDKISVDDSQEIKVKYKKMLQTWTEFDDRKDLSSILIDELKSIGKDDLANQVETKLK</sequence>
<dbReference type="GO" id="GO:0007165">
    <property type="term" value="P:signal transduction"/>
    <property type="evidence" value="ECO:0007669"/>
    <property type="project" value="InterPro"/>
</dbReference>
<feature type="compositionally biased region" description="Basic and acidic residues" evidence="5">
    <location>
        <begin position="870"/>
        <end position="891"/>
    </location>
</feature>
<evidence type="ECO:0000256" key="4">
    <source>
        <dbReference type="RuleBase" id="RU000383"/>
    </source>
</evidence>
<dbReference type="GO" id="GO:0000445">
    <property type="term" value="C:THO complex part of transcription export complex"/>
    <property type="evidence" value="ECO:0007669"/>
    <property type="project" value="TreeGrafter"/>
</dbReference>
<feature type="compositionally biased region" description="Basic and acidic residues" evidence="5">
    <location>
        <begin position="810"/>
        <end position="829"/>
    </location>
</feature>
<dbReference type="InterPro" id="IPR048055">
    <property type="entry name" value="Cyclin-Q_first_cyclin_box"/>
</dbReference>
<dbReference type="CDD" id="cd20535">
    <property type="entry name" value="CYCLIN_CCNM_CCNQ_rpt2"/>
    <property type="match status" value="1"/>
</dbReference>
<dbReference type="EMBL" id="CAJNOC010000062">
    <property type="protein sequence ID" value="CAF0711165.1"/>
    <property type="molecule type" value="Genomic_DNA"/>
</dbReference>
<evidence type="ECO:0000259" key="6">
    <source>
        <dbReference type="PROSITE" id="PS50017"/>
    </source>
</evidence>
<dbReference type="InterPro" id="IPR048053">
    <property type="entry name" value="Cyclin-Q_second_cyclin_box"/>
</dbReference>
<evidence type="ECO:0000256" key="1">
    <source>
        <dbReference type="ARBA" id="ARBA00010390"/>
    </source>
</evidence>
<dbReference type="CDD" id="cd20534">
    <property type="entry name" value="CYCLIN_CCNM_CCNQ_rpt1"/>
    <property type="match status" value="1"/>
</dbReference>
<dbReference type="InterPro" id="IPR006671">
    <property type="entry name" value="Cyclin_N"/>
</dbReference>
<evidence type="ECO:0000313" key="8">
    <source>
        <dbReference type="Proteomes" id="UP000663879"/>
    </source>
</evidence>
<evidence type="ECO:0000313" key="7">
    <source>
        <dbReference type="EMBL" id="CAF0711165.1"/>
    </source>
</evidence>
<dbReference type="Pfam" id="PF00134">
    <property type="entry name" value="Cyclin_N"/>
    <property type="match status" value="1"/>
</dbReference>